<dbReference type="EMBL" id="LUKJ01000002">
    <property type="protein sequence ID" value="KZN20549.1"/>
    <property type="molecule type" value="Genomic_DNA"/>
</dbReference>
<sequence length="93" mass="10080">MGWYCHPDTIAMASANGLARKVAGETGTLAYLRAYRDEYAKEVARNPMQGGVQYLASLEAAILIWELGDFPDFTECPVPGMVGITATTKPPIE</sequence>
<proteinExistence type="predicted"/>
<organism evidence="1 2">
    <name type="scientific">Pseudomonas fluorescens</name>
    <dbReference type="NCBI Taxonomy" id="294"/>
    <lineage>
        <taxon>Bacteria</taxon>
        <taxon>Pseudomonadati</taxon>
        <taxon>Pseudomonadota</taxon>
        <taxon>Gammaproteobacteria</taxon>
        <taxon>Pseudomonadales</taxon>
        <taxon>Pseudomonadaceae</taxon>
        <taxon>Pseudomonas</taxon>
    </lineage>
</organism>
<reference evidence="2" key="1">
    <citation type="submission" date="2016-03" db="EMBL/GenBank/DDBJ databases">
        <authorList>
            <person name="Ray J."/>
            <person name="Price M."/>
            <person name="Deutschbauer A."/>
        </authorList>
    </citation>
    <scope>NUCLEOTIDE SEQUENCE [LARGE SCALE GENOMIC DNA]</scope>
    <source>
        <strain evidence="2">FW300-N1B4</strain>
    </source>
</reference>
<dbReference type="Proteomes" id="UP000076489">
    <property type="component" value="Unassembled WGS sequence"/>
</dbReference>
<dbReference type="RefSeq" id="WP_063340597.1">
    <property type="nucleotide sequence ID" value="NZ_LUKJ01000002.1"/>
</dbReference>
<name>A0A166QMT9_PSEFL</name>
<comment type="caution">
    <text evidence="1">The sequence shown here is derived from an EMBL/GenBank/DDBJ whole genome shotgun (WGS) entry which is preliminary data.</text>
</comment>
<reference evidence="1 2" key="2">
    <citation type="journal article" date="2018" name="Nature">
        <title>Mutant phenotypes for thousands of bacterial genes of unknown function.</title>
        <authorList>
            <person name="Price M.N."/>
            <person name="Wetmore K.M."/>
            <person name="Waters R.J."/>
            <person name="Callaghan M."/>
            <person name="Ray J."/>
            <person name="Liu H."/>
            <person name="Kuehl J.V."/>
            <person name="Melnyk R.A."/>
            <person name="Lamson J.S."/>
            <person name="Suh Y."/>
            <person name="Carlson H.K."/>
            <person name="Esquivel Z."/>
            <person name="Sadeeshkumar H."/>
            <person name="Chakraborty R."/>
            <person name="Zane G.M."/>
            <person name="Rubin B.E."/>
            <person name="Wall J.D."/>
            <person name="Visel A."/>
            <person name="Bristow J."/>
            <person name="Blow M.J."/>
            <person name="Arkin A.P."/>
            <person name="Deutschbauer A.M."/>
        </authorList>
    </citation>
    <scope>NUCLEOTIDE SEQUENCE [LARGE SCALE GENOMIC DNA]</scope>
    <source>
        <strain evidence="1 2">FW300-N1B4</strain>
    </source>
</reference>
<evidence type="ECO:0000313" key="1">
    <source>
        <dbReference type="EMBL" id="KZN20549.1"/>
    </source>
</evidence>
<gene>
    <name evidence="1" type="ORF">A1D17_03130</name>
</gene>
<dbReference type="AlphaFoldDB" id="A0A166QMT9"/>
<evidence type="ECO:0000313" key="2">
    <source>
        <dbReference type="Proteomes" id="UP000076489"/>
    </source>
</evidence>
<protein>
    <submittedName>
        <fullName evidence="1">Uncharacterized protein</fullName>
    </submittedName>
</protein>
<accession>A0A166QMT9</accession>